<sequence length="392" mass="44348">MTPHNLLRSVENRLKARWIADLTSTEPTDSWPHKFPTGLGSVPQDDLQTRWADTHQPAVHAWRDWAADHGLRVIDKPRRVWTTLDLPTHIEVESIDQAAQLAAGEWPNRLNRARQRLHILRERFPTSDTAAVIRVTDGYTDLDFDLLLTVADWYLEDPQRAASGITPRQVPLPGVHAKWLQTRTAGVQALTGLTDLALLQRHPARIHFTYLDPTYRATGARIHDSATVGDHFTPAYLPEVVVISENKDTAIHFPELPGGISVEGVGKGGKTPAAFPWLRHAPTLIYWGDIDPDGYEILDGYRHDFDRDIESILMDPAIYDTYERFGTNHDPKGSPLTPGEPKPTPRLRPDERAVYHRLLDPAHTGHRRIEQERIPLDAAREAVEQLRRATAR</sequence>
<evidence type="ECO:0000259" key="3">
    <source>
        <dbReference type="Pfam" id="PF11795"/>
    </source>
</evidence>
<evidence type="ECO:0000256" key="1">
    <source>
        <dbReference type="SAM" id="MobiDB-lite"/>
    </source>
</evidence>
<evidence type="ECO:0000313" key="4">
    <source>
        <dbReference type="EMBL" id="MDN4161074.1"/>
    </source>
</evidence>
<evidence type="ECO:0000259" key="2">
    <source>
        <dbReference type="Pfam" id="PF09983"/>
    </source>
</evidence>
<dbReference type="InterPro" id="IPR024534">
    <property type="entry name" value="JetD_C"/>
</dbReference>
<dbReference type="InterPro" id="IPR024537">
    <property type="entry name" value="DUF3322"/>
</dbReference>
<dbReference type="Proteomes" id="UP001168537">
    <property type="component" value="Unassembled WGS sequence"/>
</dbReference>
<evidence type="ECO:0000313" key="5">
    <source>
        <dbReference type="Proteomes" id="UP001168537"/>
    </source>
</evidence>
<proteinExistence type="predicted"/>
<comment type="caution">
    <text evidence="4">The sequence shown here is derived from an EMBL/GenBank/DDBJ whole genome shotgun (WGS) entry which is preliminary data.</text>
</comment>
<dbReference type="EMBL" id="JAUHJR010000002">
    <property type="protein sequence ID" value="MDN4161074.1"/>
    <property type="molecule type" value="Genomic_DNA"/>
</dbReference>
<dbReference type="Pfam" id="PF11795">
    <property type="entry name" value="DUF3322"/>
    <property type="match status" value="1"/>
</dbReference>
<feature type="domain" description="DUF3322" evidence="3">
    <location>
        <begin position="11"/>
        <end position="190"/>
    </location>
</feature>
<feature type="region of interest" description="Disordered" evidence="1">
    <location>
        <begin position="324"/>
        <end position="350"/>
    </location>
</feature>
<dbReference type="Pfam" id="PF09983">
    <property type="entry name" value="JetD_C"/>
    <property type="match status" value="1"/>
</dbReference>
<keyword evidence="5" id="KW-1185">Reference proteome</keyword>
<reference evidence="4" key="1">
    <citation type="submission" date="2023-06" db="EMBL/GenBank/DDBJ databases">
        <title>Draft genome sequence of Nocardioides sp. SOB72.</title>
        <authorList>
            <person name="Zhang G."/>
        </authorList>
    </citation>
    <scope>NUCLEOTIDE SEQUENCE</scope>
    <source>
        <strain evidence="4">SOB72</strain>
    </source>
</reference>
<feature type="domain" description="Wadjet protein JetD C-terminal" evidence="2">
    <location>
        <begin position="199"/>
        <end position="382"/>
    </location>
</feature>
<organism evidence="4 5">
    <name type="scientific">Nocardioides abyssi</name>
    <dbReference type="NCBI Taxonomy" id="3058370"/>
    <lineage>
        <taxon>Bacteria</taxon>
        <taxon>Bacillati</taxon>
        <taxon>Actinomycetota</taxon>
        <taxon>Actinomycetes</taxon>
        <taxon>Propionibacteriales</taxon>
        <taxon>Nocardioidaceae</taxon>
        <taxon>Nocardioides</taxon>
    </lineage>
</organism>
<gene>
    <name evidence="4" type="ORF">QWY29_06865</name>
</gene>
<dbReference type="RefSeq" id="WP_300959955.1">
    <property type="nucleotide sequence ID" value="NZ_JAUHJR010000002.1"/>
</dbReference>
<accession>A0ABT8ESI0</accession>
<protein>
    <submittedName>
        <fullName evidence="4">DUF2220 family protein</fullName>
    </submittedName>
</protein>
<name>A0ABT8ESI0_9ACTN</name>